<organism evidence="1 2">
    <name type="scientific">Pristionchus fissidentatus</name>
    <dbReference type="NCBI Taxonomy" id="1538716"/>
    <lineage>
        <taxon>Eukaryota</taxon>
        <taxon>Metazoa</taxon>
        <taxon>Ecdysozoa</taxon>
        <taxon>Nematoda</taxon>
        <taxon>Chromadorea</taxon>
        <taxon>Rhabditida</taxon>
        <taxon>Rhabditina</taxon>
        <taxon>Diplogasteromorpha</taxon>
        <taxon>Diplogasteroidea</taxon>
        <taxon>Neodiplogasteridae</taxon>
        <taxon>Pristionchus</taxon>
    </lineage>
</organism>
<feature type="non-terminal residue" evidence="1">
    <location>
        <position position="160"/>
    </location>
</feature>
<evidence type="ECO:0000313" key="1">
    <source>
        <dbReference type="EMBL" id="GMT27899.1"/>
    </source>
</evidence>
<sequence>QINCQMTLTDGRQLSRKITSQVLLQGMKRTAHNFSFKTIKLYVDDMDSRGKRIIEIIKLISVDTLHISPVQKGIRFNWATYRRTHGHLSDPFESLEIDRSFILQQCRIMKEIHIDFECCLLERRDLRELWKEIRSGSLSVSILSLTVALHAFNAFLLELT</sequence>
<evidence type="ECO:0000313" key="2">
    <source>
        <dbReference type="Proteomes" id="UP001432322"/>
    </source>
</evidence>
<comment type="caution">
    <text evidence="1">The sequence shown here is derived from an EMBL/GenBank/DDBJ whole genome shotgun (WGS) entry which is preliminary data.</text>
</comment>
<protein>
    <submittedName>
        <fullName evidence="1">Uncharacterized protein</fullName>
    </submittedName>
</protein>
<keyword evidence="2" id="KW-1185">Reference proteome</keyword>
<feature type="non-terminal residue" evidence="1">
    <location>
        <position position="1"/>
    </location>
</feature>
<proteinExistence type="predicted"/>
<reference evidence="1" key="1">
    <citation type="submission" date="2023-10" db="EMBL/GenBank/DDBJ databases">
        <title>Genome assembly of Pristionchus species.</title>
        <authorList>
            <person name="Yoshida K."/>
            <person name="Sommer R.J."/>
        </authorList>
    </citation>
    <scope>NUCLEOTIDE SEQUENCE</scope>
    <source>
        <strain evidence="1">RS5133</strain>
    </source>
</reference>
<gene>
    <name evidence="1" type="ORF">PFISCL1PPCAC_19196</name>
</gene>
<dbReference type="Proteomes" id="UP001432322">
    <property type="component" value="Unassembled WGS sequence"/>
</dbReference>
<name>A0AAV5WAX8_9BILA</name>
<dbReference type="AlphaFoldDB" id="A0AAV5WAX8"/>
<accession>A0AAV5WAX8</accession>
<dbReference type="EMBL" id="BTSY01000005">
    <property type="protein sequence ID" value="GMT27899.1"/>
    <property type="molecule type" value="Genomic_DNA"/>
</dbReference>